<evidence type="ECO:0000256" key="2">
    <source>
        <dbReference type="ARBA" id="ARBA00022574"/>
    </source>
</evidence>
<evidence type="ECO:0000256" key="1">
    <source>
        <dbReference type="ARBA" id="ARBA00015683"/>
    </source>
</evidence>
<accession>A0A3M6TXE9</accession>
<comment type="caution">
    <text evidence="5">The sequence shown here is derived from an EMBL/GenBank/DDBJ whole genome shotgun (WGS) entry which is preliminary data.</text>
</comment>
<keyword evidence="3" id="KW-0677">Repeat</keyword>
<dbReference type="PANTHER" id="PTHR14897">
    <property type="entry name" value="WD REPEAT AND COILED-COIL-CONTAINING PROTEIN"/>
    <property type="match status" value="1"/>
</dbReference>
<keyword evidence="2" id="KW-0853">WD repeat</keyword>
<gene>
    <name evidence="5" type="ORF">pdam_00002044</name>
</gene>
<name>A0A3M6TXE9_POCDA</name>
<evidence type="ECO:0000256" key="4">
    <source>
        <dbReference type="ARBA" id="ARBA00023054"/>
    </source>
</evidence>
<dbReference type="PANTHER" id="PTHR14897:SF5">
    <property type="entry name" value="WD REPEAT AND COILED-COIL-CONTAINING PROTEIN"/>
    <property type="match status" value="1"/>
</dbReference>
<evidence type="ECO:0000313" key="6">
    <source>
        <dbReference type="Proteomes" id="UP000275408"/>
    </source>
</evidence>
<sequence length="670" mass="75289">MAAEFELGKCKLLRSNADYLHQVIQIYYKNSGNEQSGELVWTDGERVWLSLMKFTRKWEGEDFLAQERCLVGEFESLVIGISCSALIRDSTGYYIAVVLKKKIVVLWRKIGEAFVTLVKDYFVECLPRGSEWHPDIPMLSVLSKTSAVLLCFSEEHDCNVISIQTSHRNLHTCAWSKDGRSLAVAVEDSLSIFSWRDPSKPNHFTCTQWNSLQVVGKINCIVPWERSSFIIATELPLDRLCCNIEKDGDLFETENFQDFDGNKGTDSSGTSIASSEDFDFTILAKCVDQGKNSLLHLKLKKPQSEASDRFAQIIALCCEDVKPREVCRTSIKGLVSPDLLLFQSTTKTVVVGSHCSNKLHFYTLSTSDTTEKTNLLENRKFLTLDPHLKPKGICFLPGYTNDILVLLGKPREVSNMVAFPPSAIYEHYDVSLKSFSAVLNEGNKKLENKCDKQKSSNHYFELEEKITSNGSTNCDVPVPNNDCSLTLRLPGGSIFNGHSESVQDMTTPLISELELNEDRRLPTNSKATLEETLTSWSKEIQDLKATVTTFESQTNKRLSALETRIKIFTLGQKEDYSQNLYPLQEKAEFVCVVWTDELTGAVEQENFLLDKGRLKLQTIQEAFNASLIRIYIGDVPCIVSSGEGDFVPIRFISGSTVQMCGHSKHHSANT</sequence>
<organism evidence="5 6">
    <name type="scientific">Pocillopora damicornis</name>
    <name type="common">Cauliflower coral</name>
    <name type="synonym">Millepora damicornis</name>
    <dbReference type="NCBI Taxonomy" id="46731"/>
    <lineage>
        <taxon>Eukaryota</taxon>
        <taxon>Metazoa</taxon>
        <taxon>Cnidaria</taxon>
        <taxon>Anthozoa</taxon>
        <taxon>Hexacorallia</taxon>
        <taxon>Scleractinia</taxon>
        <taxon>Astrocoeniina</taxon>
        <taxon>Pocilloporidae</taxon>
        <taxon>Pocillopora</taxon>
    </lineage>
</organism>
<reference evidence="5 6" key="1">
    <citation type="journal article" date="2018" name="Sci. Rep.">
        <title>Comparative analysis of the Pocillopora damicornis genome highlights role of immune system in coral evolution.</title>
        <authorList>
            <person name="Cunning R."/>
            <person name="Bay R.A."/>
            <person name="Gillette P."/>
            <person name="Baker A.C."/>
            <person name="Traylor-Knowles N."/>
        </authorList>
    </citation>
    <scope>NUCLEOTIDE SEQUENCE [LARGE SCALE GENOMIC DNA]</scope>
    <source>
        <strain evidence="5">RSMAS</strain>
        <tissue evidence="5">Whole animal</tissue>
    </source>
</reference>
<keyword evidence="4" id="KW-0175">Coiled coil</keyword>
<dbReference type="OMA" id="CAIEPTM"/>
<dbReference type="GO" id="GO:0019900">
    <property type="term" value="F:kinase binding"/>
    <property type="evidence" value="ECO:0007669"/>
    <property type="project" value="TreeGrafter"/>
</dbReference>
<dbReference type="EMBL" id="RCHS01002737">
    <property type="protein sequence ID" value="RMX46060.1"/>
    <property type="molecule type" value="Genomic_DNA"/>
</dbReference>
<dbReference type="AlphaFoldDB" id="A0A3M6TXE9"/>
<protein>
    <recommendedName>
        <fullName evidence="1">WD repeat and coiled-coil-containing protein</fullName>
    </recommendedName>
</protein>
<dbReference type="Proteomes" id="UP000275408">
    <property type="component" value="Unassembled WGS sequence"/>
</dbReference>
<dbReference type="Pfam" id="PF15390">
    <property type="entry name" value="WDCP"/>
    <property type="match status" value="2"/>
</dbReference>
<keyword evidence="6" id="KW-1185">Reference proteome</keyword>
<evidence type="ECO:0000256" key="3">
    <source>
        <dbReference type="ARBA" id="ARBA00022737"/>
    </source>
</evidence>
<dbReference type="SUPFAM" id="SSF50978">
    <property type="entry name" value="WD40 repeat-like"/>
    <property type="match status" value="1"/>
</dbReference>
<dbReference type="OrthoDB" id="6409262at2759"/>
<proteinExistence type="predicted"/>
<dbReference type="InterPro" id="IPR036322">
    <property type="entry name" value="WD40_repeat_dom_sf"/>
</dbReference>
<dbReference type="InterPro" id="IPR028041">
    <property type="entry name" value="WDCP"/>
</dbReference>
<evidence type="ECO:0000313" key="5">
    <source>
        <dbReference type="EMBL" id="RMX46060.1"/>
    </source>
</evidence>